<gene>
    <name evidence="1" type="ORF">KP79_PYT16070</name>
</gene>
<proteinExistence type="predicted"/>
<dbReference type="Gene3D" id="3.60.15.10">
    <property type="entry name" value="Ribonuclease Z/Hydroxyacylglutathione hydrolase-like"/>
    <property type="match status" value="1"/>
</dbReference>
<dbReference type="PANTHER" id="PTHR46504:SF2">
    <property type="entry name" value="TRNASE Z TRZ1"/>
    <property type="match status" value="1"/>
</dbReference>
<sequence>MSAVSVTLCRGTRKGLLPIILQTISRHVQYCTHGTKVLQSHDRSGKIKIGDIEIAPWTTAGLESCVVVSLNSGQSKQMHLAFDMGYACQKSVKCDHVFISHGHMDHCSALHQHASKRSLIRSPPAKYYIGSDLRAPMQTIHENFKRLSEFPFKADLIVAEPNEAINLPGPYHVVPFKTVHRVPSIGFLLYKTKSHVKEKFSTHSKQELKKLELSGEQVYYQTVTPELAYTGDTTFEVFSEPPIADLLKVKILITECTYIKTARNVTEAMTRERGHIHLDEIIRNSHMFSEVEALMLVHFSDRYKADDITETIERQCPAKLKRKLYSASVHNEQTHIVCYS</sequence>
<reference evidence="1 2" key="1">
    <citation type="journal article" date="2017" name="Nat. Ecol. Evol.">
        <title>Scallop genome provides insights into evolution of bilaterian karyotype and development.</title>
        <authorList>
            <person name="Wang S."/>
            <person name="Zhang J."/>
            <person name="Jiao W."/>
            <person name="Li J."/>
            <person name="Xun X."/>
            <person name="Sun Y."/>
            <person name="Guo X."/>
            <person name="Huan P."/>
            <person name="Dong B."/>
            <person name="Zhang L."/>
            <person name="Hu X."/>
            <person name="Sun X."/>
            <person name="Wang J."/>
            <person name="Zhao C."/>
            <person name="Wang Y."/>
            <person name="Wang D."/>
            <person name="Huang X."/>
            <person name="Wang R."/>
            <person name="Lv J."/>
            <person name="Li Y."/>
            <person name="Zhang Z."/>
            <person name="Liu B."/>
            <person name="Lu W."/>
            <person name="Hui Y."/>
            <person name="Liang J."/>
            <person name="Zhou Z."/>
            <person name="Hou R."/>
            <person name="Li X."/>
            <person name="Liu Y."/>
            <person name="Li H."/>
            <person name="Ning X."/>
            <person name="Lin Y."/>
            <person name="Zhao L."/>
            <person name="Xing Q."/>
            <person name="Dou J."/>
            <person name="Li Y."/>
            <person name="Mao J."/>
            <person name="Guo H."/>
            <person name="Dou H."/>
            <person name="Li T."/>
            <person name="Mu C."/>
            <person name="Jiang W."/>
            <person name="Fu Q."/>
            <person name="Fu X."/>
            <person name="Miao Y."/>
            <person name="Liu J."/>
            <person name="Yu Q."/>
            <person name="Li R."/>
            <person name="Liao H."/>
            <person name="Li X."/>
            <person name="Kong Y."/>
            <person name="Jiang Z."/>
            <person name="Chourrout D."/>
            <person name="Li R."/>
            <person name="Bao Z."/>
        </authorList>
    </citation>
    <scope>NUCLEOTIDE SEQUENCE [LARGE SCALE GENOMIC DNA]</scope>
    <source>
        <strain evidence="1 2">PY_sf001</strain>
    </source>
</reference>
<dbReference type="SUPFAM" id="SSF56281">
    <property type="entry name" value="Metallo-hydrolase/oxidoreductase"/>
    <property type="match status" value="1"/>
</dbReference>
<accession>A0A210QCS4</accession>
<dbReference type="InterPro" id="IPR036866">
    <property type="entry name" value="RibonucZ/Hydroxyglut_hydro"/>
</dbReference>
<evidence type="ECO:0000313" key="2">
    <source>
        <dbReference type="Proteomes" id="UP000242188"/>
    </source>
</evidence>
<organism evidence="1 2">
    <name type="scientific">Mizuhopecten yessoensis</name>
    <name type="common">Japanese scallop</name>
    <name type="synonym">Patinopecten yessoensis</name>
    <dbReference type="NCBI Taxonomy" id="6573"/>
    <lineage>
        <taxon>Eukaryota</taxon>
        <taxon>Metazoa</taxon>
        <taxon>Spiralia</taxon>
        <taxon>Lophotrochozoa</taxon>
        <taxon>Mollusca</taxon>
        <taxon>Bivalvia</taxon>
        <taxon>Autobranchia</taxon>
        <taxon>Pteriomorphia</taxon>
        <taxon>Pectinida</taxon>
        <taxon>Pectinoidea</taxon>
        <taxon>Pectinidae</taxon>
        <taxon>Mizuhopecten</taxon>
    </lineage>
</organism>
<dbReference type="OrthoDB" id="527344at2759"/>
<dbReference type="STRING" id="6573.A0A210QCS4"/>
<protein>
    <submittedName>
        <fullName evidence="1">Nuclear ribonuclease Z</fullName>
    </submittedName>
</protein>
<dbReference type="PANTHER" id="PTHR46504">
    <property type="entry name" value="TRNASE Z TRZ1"/>
    <property type="match status" value="1"/>
</dbReference>
<comment type="caution">
    <text evidence="1">The sequence shown here is derived from an EMBL/GenBank/DDBJ whole genome shotgun (WGS) entry which is preliminary data.</text>
</comment>
<evidence type="ECO:0000313" key="1">
    <source>
        <dbReference type="EMBL" id="OWF46563.1"/>
    </source>
</evidence>
<dbReference type="Proteomes" id="UP000242188">
    <property type="component" value="Unassembled WGS sequence"/>
</dbReference>
<dbReference type="EMBL" id="NEDP02004151">
    <property type="protein sequence ID" value="OWF46563.1"/>
    <property type="molecule type" value="Genomic_DNA"/>
</dbReference>
<name>A0A210QCS4_MIZYE</name>
<keyword evidence="2" id="KW-1185">Reference proteome</keyword>
<dbReference type="AlphaFoldDB" id="A0A210QCS4"/>